<feature type="region of interest" description="Disordered" evidence="2">
    <location>
        <begin position="1"/>
        <end position="74"/>
    </location>
</feature>
<dbReference type="InterPro" id="IPR000719">
    <property type="entry name" value="Prot_kinase_dom"/>
</dbReference>
<protein>
    <recommendedName>
        <fullName evidence="3">Protein kinase domain-containing protein</fullName>
    </recommendedName>
</protein>
<feature type="compositionally biased region" description="Basic and acidic residues" evidence="2">
    <location>
        <begin position="1715"/>
        <end position="1751"/>
    </location>
</feature>
<dbReference type="GO" id="GO:0015630">
    <property type="term" value="C:microtubule cytoskeleton"/>
    <property type="evidence" value="ECO:0007669"/>
    <property type="project" value="TreeGrafter"/>
</dbReference>
<dbReference type="Pfam" id="PF00069">
    <property type="entry name" value="Pkinase"/>
    <property type="match status" value="1"/>
</dbReference>
<dbReference type="SMART" id="SM00220">
    <property type="entry name" value="S_TKc"/>
    <property type="match status" value="1"/>
</dbReference>
<feature type="domain" description="Protein kinase" evidence="3">
    <location>
        <begin position="913"/>
        <end position="1213"/>
    </location>
</feature>
<evidence type="ECO:0000256" key="1">
    <source>
        <dbReference type="ARBA" id="ARBA00023054"/>
    </source>
</evidence>
<feature type="region of interest" description="Disordered" evidence="2">
    <location>
        <begin position="1692"/>
        <end position="1752"/>
    </location>
</feature>
<dbReference type="InterPro" id="IPR051483">
    <property type="entry name" value="MAP7_domain-containing"/>
</dbReference>
<sequence length="1831" mass="201562">MPLSTPPPPPLKGSSAKSSFSKESSPPPPPSTNINNNGKNNSSSKNSSNPFELFGGLGAKLFGKSKRPTPSTSLIGGMGMLNEVEESDVPYGLRVGKGKTAVGGGDVVKSGLVVEGASSSSGDSGGGVDRVVGKGSMPSPGVMSKEKQQVMMKQEKLKGATSFGGTANISSSSTVGQTTKKGGEFQPSLTQKAINTPTNPATFQKGTLGNKIGKGVLPTKKTSTPIKKMSTFVNKAPLQQQPQPISNEANAVQSPSSSVLKSIDKNKEEIAQTKSWIENEKRLDDVRKKVAEIQGGTMPPTSVGGGGGDRNPPFQFVAETATEDFSEAEEGAVEEATAVEATPAAANTVPKTVEQEPVSAEAAASIGYGIEKEKEDASNESVEDWIQEQNRIARERAAARMGAQDPNPKKVEEEPIVAEAAAIGNLIDKEEEDATNESPEDWIQEQNRIAQERNAARMEQEKRAQEEAVAAAAAMAEEERMLKARAEAEAKAQNDRLNEAMKQSNMEKPRSEQIPNGEYWLAEQNRVVEERQKASVSKGSAGVQLKGSDRAIGSEQPIVQPAKIPTQKRVEVANTVKGMPLKAGSLTGNKSPIRQQQPLKIGSLTVDPAVSSMPRIAKEGASNQLKGSDRVIGSEQPIVQPKKIPTPKRVEVANTVKGMPLKTEPLTGNKSPFPIRPDMQHQSLKIGSLTVEPAASSPLSDGPKIPTTLRGSSEVRMIEKGFVPFTGPTSTQGGDVPNVPVNVQQVVAPMIPINKIEPSVASQMIAPTMQKKENESRSLDMAEAEAWAGSLDDIDFSSLPVIRVGNRICSSFYGTTHQVLLILPKEDGEFEILPCVAKRPWTMAELYANVPSKVSAFEEEQSESAFDELIPPEAWEVDYNAKSVRRYWEVEIHCNKKFQQKKELYERLQIQALNDNKQDEDGGAGESDGADDGVSFAVRVAEVAIPKFYDVYPDDGSGGTNEDDIIPEYGLFGQDVWNKTIELGHDWLVYESKLEVNELTLLDAMTMQHEINKQFLEDGYQVHHLYGIQQAMKLPDAFGFGDVMDVIIRSLLENIAFLASCNVVHRKLNPSNIICDEDNGRLRIINFGDAVDLDPKETVRVGLDNDTLESNAPGAIANSLAADVFSVALVVCELLFDFDEATFTAQIKEVGYDLDAWLKRTLTADERPLGLDEALWYLSERRGLWALLKSMVKPNPLRRKITSASMQQFNEIIALKDGKIEETDQVLAGGDESFLNSVLFPSGSDNGSSGNANIPSSARKALDASNDDIPQTQYTSTLPRASTSSSVLSELAEQIKDDADEQNQRMREEGPNSNPKMQNPAHTASSSNSDTYNDITRATFTPARASKLTAMLAPKSRDPVAQKQQSLPEQQSGNYYDITRASFERVSPQPMALTASQLYSILRESGAAGIPPQFDYDLTQSGYVPETNIGQSSYRGNNIVLPQRAVSSNISRGYVPARPTESISQEAYEEVEQWLVSRLPRLQRADVSNYCWSLIDDGFDSAEMLEELEFDDLHFMKKAHQRALTKALSQDVNVVPEKAVVDSNDQSPPKKVYKVEEALGEAARKGIEALVAASKADNQQKDDRKQILERFKAYEAKIAAEKAETERKIADVQNRMQAEIRAKAEEERELKEVQERIEAQLQIKAKEEQRLRELEKELEIRDRVEEDMELKELQDRIENELKMKAKEERRLKDLEEEMEQQSKAENPSDANWVEEQNRIAMERNRDRAPARGKEMRQNELKDSTANSEKKSRLANLIDKASELSFEGMTADDAELVRMARLNEPTEQQQNQEREEKINNVTLNNAEDWLAEQNRLVEERRRARLAKERKKE</sequence>
<organism evidence="4 5">
    <name type="scientific">Skeletonema marinoi</name>
    <dbReference type="NCBI Taxonomy" id="267567"/>
    <lineage>
        <taxon>Eukaryota</taxon>
        <taxon>Sar</taxon>
        <taxon>Stramenopiles</taxon>
        <taxon>Ochrophyta</taxon>
        <taxon>Bacillariophyta</taxon>
        <taxon>Coscinodiscophyceae</taxon>
        <taxon>Thalassiosirophycidae</taxon>
        <taxon>Thalassiosirales</taxon>
        <taxon>Skeletonemataceae</taxon>
        <taxon>Skeletonema</taxon>
        <taxon>Skeletonema marinoi-dohrnii complex</taxon>
    </lineage>
</organism>
<evidence type="ECO:0000259" key="3">
    <source>
        <dbReference type="PROSITE" id="PS50011"/>
    </source>
</evidence>
<feature type="compositionally biased region" description="Polar residues" evidence="2">
    <location>
        <begin position="237"/>
        <end position="260"/>
    </location>
</feature>
<feature type="compositionally biased region" description="Polar residues" evidence="2">
    <location>
        <begin position="1311"/>
        <end position="1334"/>
    </location>
</feature>
<gene>
    <name evidence="4" type="ORF">QTG54_015070</name>
</gene>
<feature type="compositionally biased region" description="Basic and acidic residues" evidence="2">
    <location>
        <begin position="453"/>
        <end position="466"/>
    </location>
</feature>
<feature type="region of interest" description="Disordered" evidence="2">
    <location>
        <begin position="1239"/>
        <end position="1334"/>
    </location>
</feature>
<keyword evidence="1" id="KW-0175">Coiled coil</keyword>
<dbReference type="Proteomes" id="UP001224775">
    <property type="component" value="Unassembled WGS sequence"/>
</dbReference>
<dbReference type="GO" id="GO:0005524">
    <property type="term" value="F:ATP binding"/>
    <property type="evidence" value="ECO:0007669"/>
    <property type="project" value="InterPro"/>
</dbReference>
<feature type="compositionally biased region" description="Acidic residues" evidence="2">
    <location>
        <begin position="321"/>
        <end position="333"/>
    </location>
</feature>
<feature type="compositionally biased region" description="Low complexity" evidence="2">
    <location>
        <begin position="334"/>
        <end position="349"/>
    </location>
</feature>
<dbReference type="PANTHER" id="PTHR15073:SF1">
    <property type="entry name" value="RETICULOCYTE-BINDING PROTEIN HOMOLOG 2A"/>
    <property type="match status" value="1"/>
</dbReference>
<dbReference type="PANTHER" id="PTHR15073">
    <property type="entry name" value="MICROTUBULE-ASSOCIATED PROTEIN"/>
    <property type="match status" value="1"/>
</dbReference>
<evidence type="ECO:0000313" key="5">
    <source>
        <dbReference type="Proteomes" id="UP001224775"/>
    </source>
</evidence>
<feature type="region of interest" description="Disordered" evidence="2">
    <location>
        <begin position="453"/>
        <end position="472"/>
    </location>
</feature>
<feature type="region of interest" description="Disordered" evidence="2">
    <location>
        <begin position="115"/>
        <end position="223"/>
    </location>
</feature>
<comment type="caution">
    <text evidence="4">The sequence shown here is derived from an EMBL/GenBank/DDBJ whole genome shotgun (WGS) entry which is preliminary data.</text>
</comment>
<feature type="region of interest" description="Disordered" evidence="2">
    <location>
        <begin position="237"/>
        <end position="264"/>
    </location>
</feature>
<feature type="compositionally biased region" description="Polar residues" evidence="2">
    <location>
        <begin position="187"/>
        <end position="207"/>
    </location>
</feature>
<proteinExistence type="predicted"/>
<dbReference type="InterPro" id="IPR011009">
    <property type="entry name" value="Kinase-like_dom_sf"/>
</dbReference>
<name>A0AAD8XV81_9STRA</name>
<dbReference type="PROSITE" id="PS50011">
    <property type="entry name" value="PROTEIN_KINASE_DOM"/>
    <property type="match status" value="1"/>
</dbReference>
<keyword evidence="5" id="KW-1185">Reference proteome</keyword>
<dbReference type="GO" id="GO:0004672">
    <property type="term" value="F:protein kinase activity"/>
    <property type="evidence" value="ECO:0007669"/>
    <property type="project" value="InterPro"/>
</dbReference>
<dbReference type="Gene3D" id="1.10.510.10">
    <property type="entry name" value="Transferase(Phosphotransferase) domain 1"/>
    <property type="match status" value="1"/>
</dbReference>
<reference evidence="4" key="1">
    <citation type="submission" date="2023-06" db="EMBL/GenBank/DDBJ databases">
        <title>Survivors Of The Sea: Transcriptome response of Skeletonema marinoi to long-term dormancy.</title>
        <authorList>
            <person name="Pinder M.I.M."/>
            <person name="Kourtchenko O."/>
            <person name="Robertson E.K."/>
            <person name="Larsson T."/>
            <person name="Maumus F."/>
            <person name="Osuna-Cruz C.M."/>
            <person name="Vancaester E."/>
            <person name="Stenow R."/>
            <person name="Vandepoele K."/>
            <person name="Ploug H."/>
            <person name="Bruchert V."/>
            <person name="Godhe A."/>
            <person name="Topel M."/>
        </authorList>
    </citation>
    <scope>NUCLEOTIDE SEQUENCE</scope>
    <source>
        <strain evidence="4">R05AC</strain>
    </source>
</reference>
<feature type="compositionally biased region" description="Pro residues" evidence="2">
    <location>
        <begin position="1"/>
        <end position="11"/>
    </location>
</feature>
<dbReference type="GO" id="GO:0000226">
    <property type="term" value="P:microtubule cytoskeleton organization"/>
    <property type="evidence" value="ECO:0007669"/>
    <property type="project" value="TreeGrafter"/>
</dbReference>
<feature type="compositionally biased region" description="Low complexity" evidence="2">
    <location>
        <begin position="1242"/>
        <end position="1253"/>
    </location>
</feature>
<dbReference type="SUPFAM" id="SSF56112">
    <property type="entry name" value="Protein kinase-like (PK-like)"/>
    <property type="match status" value="1"/>
</dbReference>
<evidence type="ECO:0000313" key="4">
    <source>
        <dbReference type="EMBL" id="KAK1734303.1"/>
    </source>
</evidence>
<dbReference type="EMBL" id="JATAAI010000040">
    <property type="protein sequence ID" value="KAK1734303.1"/>
    <property type="molecule type" value="Genomic_DNA"/>
</dbReference>
<evidence type="ECO:0000256" key="2">
    <source>
        <dbReference type="SAM" id="MobiDB-lite"/>
    </source>
</evidence>
<feature type="compositionally biased region" description="Basic and acidic residues" evidence="2">
    <location>
        <begin position="1293"/>
        <end position="1310"/>
    </location>
</feature>
<feature type="region of interest" description="Disordered" evidence="2">
    <location>
        <begin position="292"/>
        <end position="360"/>
    </location>
</feature>
<feature type="compositionally biased region" description="Basic and acidic residues" evidence="2">
    <location>
        <begin position="144"/>
        <end position="158"/>
    </location>
</feature>
<feature type="compositionally biased region" description="Low complexity" evidence="2">
    <location>
        <begin position="12"/>
        <end position="24"/>
    </location>
</feature>
<feature type="compositionally biased region" description="Polar residues" evidence="2">
    <location>
        <begin position="163"/>
        <end position="180"/>
    </location>
</feature>
<feature type="compositionally biased region" description="Polar residues" evidence="2">
    <location>
        <begin position="1268"/>
        <end position="1288"/>
    </location>
</feature>
<feature type="compositionally biased region" description="Low complexity" evidence="2">
    <location>
        <begin position="32"/>
        <end position="62"/>
    </location>
</feature>
<accession>A0AAD8XV81</accession>
<feature type="region of interest" description="Disordered" evidence="2">
    <location>
        <begin position="531"/>
        <end position="563"/>
    </location>
</feature>